<comment type="caution">
    <text evidence="1">The sequence shown here is derived from an EMBL/GenBank/DDBJ whole genome shotgun (WGS) entry which is preliminary data.</text>
</comment>
<evidence type="ECO:0000313" key="2">
    <source>
        <dbReference type="Proteomes" id="UP001157502"/>
    </source>
</evidence>
<accession>A0ACC2H8X6</accession>
<dbReference type="EMBL" id="CM055732">
    <property type="protein sequence ID" value="KAJ8012125.1"/>
    <property type="molecule type" value="Genomic_DNA"/>
</dbReference>
<name>A0ACC2H8X6_DALPE</name>
<protein>
    <submittedName>
        <fullName evidence="1">Uncharacterized protein</fullName>
    </submittedName>
</protein>
<organism evidence="1 2">
    <name type="scientific">Dallia pectoralis</name>
    <name type="common">Alaska blackfish</name>
    <dbReference type="NCBI Taxonomy" id="75939"/>
    <lineage>
        <taxon>Eukaryota</taxon>
        <taxon>Metazoa</taxon>
        <taxon>Chordata</taxon>
        <taxon>Craniata</taxon>
        <taxon>Vertebrata</taxon>
        <taxon>Euteleostomi</taxon>
        <taxon>Actinopterygii</taxon>
        <taxon>Neopterygii</taxon>
        <taxon>Teleostei</taxon>
        <taxon>Protacanthopterygii</taxon>
        <taxon>Esociformes</taxon>
        <taxon>Umbridae</taxon>
        <taxon>Dallia</taxon>
    </lineage>
</organism>
<evidence type="ECO:0000313" key="1">
    <source>
        <dbReference type="EMBL" id="KAJ8012125.1"/>
    </source>
</evidence>
<reference evidence="1" key="1">
    <citation type="submission" date="2021-05" db="EMBL/GenBank/DDBJ databases">
        <authorList>
            <person name="Pan Q."/>
            <person name="Jouanno E."/>
            <person name="Zahm M."/>
            <person name="Klopp C."/>
            <person name="Cabau C."/>
            <person name="Louis A."/>
            <person name="Berthelot C."/>
            <person name="Parey E."/>
            <person name="Roest Crollius H."/>
            <person name="Montfort J."/>
            <person name="Robinson-Rechavi M."/>
            <person name="Bouchez O."/>
            <person name="Lampietro C."/>
            <person name="Lopez Roques C."/>
            <person name="Donnadieu C."/>
            <person name="Postlethwait J."/>
            <person name="Bobe J."/>
            <person name="Dillon D."/>
            <person name="Chandos A."/>
            <person name="von Hippel F."/>
            <person name="Guiguen Y."/>
        </authorList>
    </citation>
    <scope>NUCLEOTIDE SEQUENCE</scope>
    <source>
        <strain evidence="1">YG-Jan2019</strain>
    </source>
</reference>
<keyword evidence="2" id="KW-1185">Reference proteome</keyword>
<gene>
    <name evidence="1" type="ORF">DPEC_G00065430</name>
</gene>
<dbReference type="Proteomes" id="UP001157502">
    <property type="component" value="Chromosome 5"/>
</dbReference>
<sequence>MQSAPGRYGGPEKTTSGSTVDVLTEARNNSHYCTQRKKKEGTDSRTTADTYQPIHNSSGKYLSDLVSPQQPHGLHTIGRRAFISSG</sequence>
<proteinExistence type="predicted"/>